<name>X0SFY6_9ZZZZ</name>
<dbReference type="AlphaFoldDB" id="X0SFY6"/>
<comment type="caution">
    <text evidence="1">The sequence shown here is derived from an EMBL/GenBank/DDBJ whole genome shotgun (WGS) entry which is preliminary data.</text>
</comment>
<dbReference type="EMBL" id="BARS01004549">
    <property type="protein sequence ID" value="GAF79919.1"/>
    <property type="molecule type" value="Genomic_DNA"/>
</dbReference>
<sequence>MSDATWADWECNEDGTELSYWWNGVPTDDRAPGLDGYLTTVHDDVTGRELAYNPGAEDNAYGEPYTVTVTPGHRNVLFVANEAAAFHFETDAYATCYATVAQVEPAQTVVFPDATDPLGSAVLTFMVLLNALKGLF</sequence>
<accession>X0SFY6</accession>
<gene>
    <name evidence="1" type="ORF">S01H1_08891</name>
</gene>
<proteinExistence type="predicted"/>
<reference evidence="1" key="1">
    <citation type="journal article" date="2014" name="Front. Microbiol.">
        <title>High frequency of phylogenetically diverse reductive dehalogenase-homologous genes in deep subseafloor sedimentary metagenomes.</title>
        <authorList>
            <person name="Kawai M."/>
            <person name="Futagami T."/>
            <person name="Toyoda A."/>
            <person name="Takaki Y."/>
            <person name="Nishi S."/>
            <person name="Hori S."/>
            <person name="Arai W."/>
            <person name="Tsubouchi T."/>
            <person name="Morono Y."/>
            <person name="Uchiyama I."/>
            <person name="Ito T."/>
            <person name="Fujiyama A."/>
            <person name="Inagaki F."/>
            <person name="Takami H."/>
        </authorList>
    </citation>
    <scope>NUCLEOTIDE SEQUENCE</scope>
    <source>
        <strain evidence="1">Expedition CK06-06</strain>
    </source>
</reference>
<protein>
    <submittedName>
        <fullName evidence="1">Uncharacterized protein</fullName>
    </submittedName>
</protein>
<organism evidence="1">
    <name type="scientific">marine sediment metagenome</name>
    <dbReference type="NCBI Taxonomy" id="412755"/>
    <lineage>
        <taxon>unclassified sequences</taxon>
        <taxon>metagenomes</taxon>
        <taxon>ecological metagenomes</taxon>
    </lineage>
</organism>
<evidence type="ECO:0000313" key="1">
    <source>
        <dbReference type="EMBL" id="GAF79919.1"/>
    </source>
</evidence>